<dbReference type="EMBL" id="WOCE01000016">
    <property type="protein sequence ID" value="KAE9597497.1"/>
    <property type="molecule type" value="Genomic_DNA"/>
</dbReference>
<accession>A0A6A4PDB8</accession>
<proteinExistence type="predicted"/>
<protein>
    <submittedName>
        <fullName evidence="2">Uncharacterized protein</fullName>
    </submittedName>
</protein>
<dbReference type="Proteomes" id="UP000447434">
    <property type="component" value="Chromosome 16"/>
</dbReference>
<sequence>MLEQPEEKKFKKKGLKFKDNLTSIFALSTTTGEYAWASSPGVLPKNVQNSDSYEGSGDSEDATIGASTEGGDPSVGCTNEFKFFKFNNSEGISLSGMKIKKMMVQCQGITLIKYYEQFSLALEVLSMI</sequence>
<evidence type="ECO:0000313" key="3">
    <source>
        <dbReference type="Proteomes" id="UP000447434"/>
    </source>
</evidence>
<organism evidence="2 3">
    <name type="scientific">Lupinus albus</name>
    <name type="common">White lupine</name>
    <name type="synonym">Lupinus termis</name>
    <dbReference type="NCBI Taxonomy" id="3870"/>
    <lineage>
        <taxon>Eukaryota</taxon>
        <taxon>Viridiplantae</taxon>
        <taxon>Streptophyta</taxon>
        <taxon>Embryophyta</taxon>
        <taxon>Tracheophyta</taxon>
        <taxon>Spermatophyta</taxon>
        <taxon>Magnoliopsida</taxon>
        <taxon>eudicotyledons</taxon>
        <taxon>Gunneridae</taxon>
        <taxon>Pentapetalae</taxon>
        <taxon>rosids</taxon>
        <taxon>fabids</taxon>
        <taxon>Fabales</taxon>
        <taxon>Fabaceae</taxon>
        <taxon>Papilionoideae</taxon>
        <taxon>50 kb inversion clade</taxon>
        <taxon>genistoids sensu lato</taxon>
        <taxon>core genistoids</taxon>
        <taxon>Genisteae</taxon>
        <taxon>Lupinus</taxon>
    </lineage>
</organism>
<reference evidence="3" key="1">
    <citation type="journal article" date="2020" name="Nat. Commun.">
        <title>Genome sequence of the cluster root forming white lupin.</title>
        <authorList>
            <person name="Hufnagel B."/>
            <person name="Marques A."/>
            <person name="Soriano A."/>
            <person name="Marques L."/>
            <person name="Divol F."/>
            <person name="Doumas P."/>
            <person name="Sallet E."/>
            <person name="Mancinotti D."/>
            <person name="Carrere S."/>
            <person name="Marande W."/>
            <person name="Arribat S."/>
            <person name="Keller J."/>
            <person name="Huneau C."/>
            <person name="Blein T."/>
            <person name="Aime D."/>
            <person name="Laguerre M."/>
            <person name="Taylor J."/>
            <person name="Schubert V."/>
            <person name="Nelson M."/>
            <person name="Geu-Flores F."/>
            <person name="Crespi M."/>
            <person name="Gallardo-Guerrero K."/>
            <person name="Delaux P.-M."/>
            <person name="Salse J."/>
            <person name="Berges H."/>
            <person name="Guyot R."/>
            <person name="Gouzy J."/>
            <person name="Peret B."/>
        </authorList>
    </citation>
    <scope>NUCLEOTIDE SEQUENCE [LARGE SCALE GENOMIC DNA]</scope>
    <source>
        <strain evidence="3">cv. Amiga</strain>
    </source>
</reference>
<keyword evidence="3" id="KW-1185">Reference proteome</keyword>
<evidence type="ECO:0000256" key="1">
    <source>
        <dbReference type="SAM" id="MobiDB-lite"/>
    </source>
</evidence>
<feature type="region of interest" description="Disordered" evidence="1">
    <location>
        <begin position="38"/>
        <end position="73"/>
    </location>
</feature>
<dbReference type="AlphaFoldDB" id="A0A6A4PDB8"/>
<name>A0A6A4PDB8_LUPAL</name>
<gene>
    <name evidence="2" type="ORF">Lalb_Chr16g0387131</name>
</gene>
<evidence type="ECO:0000313" key="2">
    <source>
        <dbReference type="EMBL" id="KAE9597497.1"/>
    </source>
</evidence>
<comment type="caution">
    <text evidence="2">The sequence shown here is derived from an EMBL/GenBank/DDBJ whole genome shotgun (WGS) entry which is preliminary data.</text>
</comment>